<dbReference type="Gene3D" id="1.10.287.130">
    <property type="match status" value="1"/>
</dbReference>
<evidence type="ECO:0000256" key="10">
    <source>
        <dbReference type="ARBA" id="ARBA00022840"/>
    </source>
</evidence>
<dbReference type="PRINTS" id="PR00344">
    <property type="entry name" value="BCTRLSENSOR"/>
</dbReference>
<evidence type="ECO:0000256" key="2">
    <source>
        <dbReference type="ARBA" id="ARBA00004651"/>
    </source>
</evidence>
<dbReference type="InterPro" id="IPR036890">
    <property type="entry name" value="HATPase_C_sf"/>
</dbReference>
<dbReference type="PANTHER" id="PTHR43547">
    <property type="entry name" value="TWO-COMPONENT HISTIDINE KINASE"/>
    <property type="match status" value="1"/>
</dbReference>
<evidence type="ECO:0000256" key="13">
    <source>
        <dbReference type="ARBA" id="ARBA00023136"/>
    </source>
</evidence>
<comment type="caution">
    <text evidence="18">The sequence shown here is derived from an EMBL/GenBank/DDBJ whole genome shotgun (WGS) entry which is preliminary data.</text>
</comment>
<dbReference type="InterPro" id="IPR003660">
    <property type="entry name" value="HAMP_dom"/>
</dbReference>
<protein>
    <recommendedName>
        <fullName evidence="14">Sensor histidine kinase MtrB</fullName>
        <ecNumber evidence="3">2.7.13.3</ecNumber>
    </recommendedName>
</protein>
<sequence>MATDIVQQDKAPDLSRDVIFTPAQDNTRKPLPTVAAGDLTLGEIPATLQGRVQADRGHQQIQVVTLARDDGELPTVVVGARVQLPPGVGGYDLYYAYPMRAEAKALDIVTRNLLLAGSLLIVLIGGVAFVVTRLVVDPVRRAAQVAERLASGRLDQRMAVKGTDDIAVLGRSFNRMASSLQTQIVQLEGLSRLQQQFVSDVSHELRTPLTTVRMAADVLYDARGDFSAGAARSAELLTGQLERFENLLTDLLEISRIDAGAATIEPQPVDLRQLAQEVVDDADALAARRGSPVTIVAPPQPVVAEVDRRRVTRILRNLVVNAIEHGEGEPIYVEIGRNAEAAAVAVRDSGVGLRPGEASLVFTRFWRADPARARTTGGTGLGLSISMEDAHLHHGWLEAWGQPGVGSCFRLTLPLTFGEDVTESPLPMQPLGLRVNPPVPAQTTDELLDPVPGTSLDAGTTGVLALLPDQLTAAPPHKDPTGVNQP</sequence>
<dbReference type="FunFam" id="1.10.287.130:FF:000010">
    <property type="entry name" value="Two-component sensor histidine kinase"/>
    <property type="match status" value="1"/>
</dbReference>
<gene>
    <name evidence="18" type="ORF">GGG17_15290</name>
</gene>
<evidence type="ECO:0000256" key="3">
    <source>
        <dbReference type="ARBA" id="ARBA00012438"/>
    </source>
</evidence>
<evidence type="ECO:0000313" key="18">
    <source>
        <dbReference type="EMBL" id="MTB73299.1"/>
    </source>
</evidence>
<keyword evidence="11 15" id="KW-1133">Transmembrane helix</keyword>
<keyword evidence="9" id="KW-0418">Kinase</keyword>
<evidence type="ECO:0000256" key="7">
    <source>
        <dbReference type="ARBA" id="ARBA00022692"/>
    </source>
</evidence>
<keyword evidence="6" id="KW-0808">Transferase</keyword>
<dbReference type="GO" id="GO:0005886">
    <property type="term" value="C:plasma membrane"/>
    <property type="evidence" value="ECO:0007669"/>
    <property type="project" value="UniProtKB-SubCell"/>
</dbReference>
<dbReference type="SMART" id="SM00387">
    <property type="entry name" value="HATPase_c"/>
    <property type="match status" value="1"/>
</dbReference>
<keyword evidence="12" id="KW-0902">Two-component regulatory system</keyword>
<evidence type="ECO:0000256" key="14">
    <source>
        <dbReference type="ARBA" id="ARBA00035305"/>
    </source>
</evidence>
<dbReference type="InterPro" id="IPR004358">
    <property type="entry name" value="Sig_transdc_His_kin-like_C"/>
</dbReference>
<evidence type="ECO:0000256" key="6">
    <source>
        <dbReference type="ARBA" id="ARBA00022679"/>
    </source>
</evidence>
<dbReference type="PROSITE" id="PS50885">
    <property type="entry name" value="HAMP"/>
    <property type="match status" value="1"/>
</dbReference>
<dbReference type="GO" id="GO:0000155">
    <property type="term" value="F:phosphorelay sensor kinase activity"/>
    <property type="evidence" value="ECO:0007669"/>
    <property type="project" value="InterPro"/>
</dbReference>
<dbReference type="Gene3D" id="3.30.565.10">
    <property type="entry name" value="Histidine kinase-like ATPase, C-terminal domain"/>
    <property type="match status" value="1"/>
</dbReference>
<keyword evidence="4" id="KW-1003">Cell membrane</keyword>
<dbReference type="Pfam" id="PF00512">
    <property type="entry name" value="HisKA"/>
    <property type="match status" value="1"/>
</dbReference>
<dbReference type="Proteomes" id="UP000431092">
    <property type="component" value="Unassembled WGS sequence"/>
</dbReference>
<dbReference type="InterPro" id="IPR003661">
    <property type="entry name" value="HisK_dim/P_dom"/>
</dbReference>
<feature type="transmembrane region" description="Helical" evidence="15">
    <location>
        <begin position="113"/>
        <end position="136"/>
    </location>
</feature>
<evidence type="ECO:0000256" key="11">
    <source>
        <dbReference type="ARBA" id="ARBA00022989"/>
    </source>
</evidence>
<dbReference type="Gene3D" id="6.10.340.10">
    <property type="match status" value="1"/>
</dbReference>
<dbReference type="InterPro" id="IPR036097">
    <property type="entry name" value="HisK_dim/P_sf"/>
</dbReference>
<organism evidence="18 19">
    <name type="scientific">Arsenicicoccus cauae</name>
    <dbReference type="NCBI Taxonomy" id="2663847"/>
    <lineage>
        <taxon>Bacteria</taxon>
        <taxon>Bacillati</taxon>
        <taxon>Actinomycetota</taxon>
        <taxon>Actinomycetes</taxon>
        <taxon>Micrococcales</taxon>
        <taxon>Intrasporangiaceae</taxon>
        <taxon>Arsenicicoccus</taxon>
    </lineage>
</organism>
<keyword evidence="19" id="KW-1185">Reference proteome</keyword>
<evidence type="ECO:0000313" key="19">
    <source>
        <dbReference type="Proteomes" id="UP000431092"/>
    </source>
</evidence>
<dbReference type="AlphaFoldDB" id="A0A6I3IXV1"/>
<evidence type="ECO:0000259" key="16">
    <source>
        <dbReference type="PROSITE" id="PS50109"/>
    </source>
</evidence>
<proteinExistence type="predicted"/>
<dbReference type="Pfam" id="PF00672">
    <property type="entry name" value="HAMP"/>
    <property type="match status" value="1"/>
</dbReference>
<dbReference type="InterPro" id="IPR047669">
    <property type="entry name" value="MtrAB_MtrB"/>
</dbReference>
<keyword evidence="13 15" id="KW-0472">Membrane</keyword>
<evidence type="ECO:0000256" key="9">
    <source>
        <dbReference type="ARBA" id="ARBA00022777"/>
    </source>
</evidence>
<dbReference type="PROSITE" id="PS50109">
    <property type="entry name" value="HIS_KIN"/>
    <property type="match status" value="1"/>
</dbReference>
<dbReference type="InterPro" id="IPR003594">
    <property type="entry name" value="HATPase_dom"/>
</dbReference>
<dbReference type="InterPro" id="IPR005467">
    <property type="entry name" value="His_kinase_dom"/>
</dbReference>
<keyword evidence="7 15" id="KW-0812">Transmembrane</keyword>
<reference evidence="18 19" key="1">
    <citation type="submission" date="2019-11" db="EMBL/GenBank/DDBJ databases">
        <title>Whole genome sequencing identifies a novel species of the genus Arsenicicoccus isolated from human blood.</title>
        <authorList>
            <person name="Jeong J.H."/>
            <person name="Kweon O.J."/>
            <person name="Kim H.R."/>
            <person name="Kim T.-H."/>
            <person name="Ha S.-M."/>
            <person name="Lee M.-K."/>
        </authorList>
    </citation>
    <scope>NUCLEOTIDE SEQUENCE [LARGE SCALE GENOMIC DNA]</scope>
    <source>
        <strain evidence="18 19">MKL-02</strain>
    </source>
</reference>
<dbReference type="EC" id="2.7.13.3" evidence="3"/>
<evidence type="ECO:0000256" key="4">
    <source>
        <dbReference type="ARBA" id="ARBA00022475"/>
    </source>
</evidence>
<dbReference type="PANTHER" id="PTHR43547:SF2">
    <property type="entry name" value="HYBRID SIGNAL TRANSDUCTION HISTIDINE KINASE C"/>
    <property type="match status" value="1"/>
</dbReference>
<comment type="catalytic activity">
    <reaction evidence="1">
        <text>ATP + protein L-histidine = ADP + protein N-phospho-L-histidine.</text>
        <dbReference type="EC" id="2.7.13.3"/>
    </reaction>
</comment>
<dbReference type="CDD" id="cd00082">
    <property type="entry name" value="HisKA"/>
    <property type="match status" value="1"/>
</dbReference>
<dbReference type="CDD" id="cd06225">
    <property type="entry name" value="HAMP"/>
    <property type="match status" value="1"/>
</dbReference>
<dbReference type="Pfam" id="PF02518">
    <property type="entry name" value="HATPase_c"/>
    <property type="match status" value="1"/>
</dbReference>
<keyword evidence="10" id="KW-0067">ATP-binding</keyword>
<evidence type="ECO:0000256" key="12">
    <source>
        <dbReference type="ARBA" id="ARBA00023012"/>
    </source>
</evidence>
<evidence type="ECO:0000256" key="1">
    <source>
        <dbReference type="ARBA" id="ARBA00000085"/>
    </source>
</evidence>
<name>A0A6I3IXV1_9MICO</name>
<evidence type="ECO:0000256" key="8">
    <source>
        <dbReference type="ARBA" id="ARBA00022741"/>
    </source>
</evidence>
<dbReference type="EMBL" id="WLVL01000056">
    <property type="protein sequence ID" value="MTB73299.1"/>
    <property type="molecule type" value="Genomic_DNA"/>
</dbReference>
<dbReference type="SUPFAM" id="SSF158472">
    <property type="entry name" value="HAMP domain-like"/>
    <property type="match status" value="1"/>
</dbReference>
<keyword evidence="5" id="KW-0597">Phosphoprotein</keyword>
<keyword evidence="8" id="KW-0547">Nucleotide-binding</keyword>
<feature type="domain" description="HAMP" evidence="17">
    <location>
        <begin position="133"/>
        <end position="185"/>
    </location>
</feature>
<accession>A0A6I3IXV1</accession>
<feature type="domain" description="Histidine kinase" evidence="16">
    <location>
        <begin position="200"/>
        <end position="417"/>
    </location>
</feature>
<dbReference type="SUPFAM" id="SSF55874">
    <property type="entry name" value="ATPase domain of HSP90 chaperone/DNA topoisomerase II/histidine kinase"/>
    <property type="match status" value="1"/>
</dbReference>
<evidence type="ECO:0000256" key="5">
    <source>
        <dbReference type="ARBA" id="ARBA00022553"/>
    </source>
</evidence>
<dbReference type="SMART" id="SM00304">
    <property type="entry name" value="HAMP"/>
    <property type="match status" value="1"/>
</dbReference>
<evidence type="ECO:0000259" key="17">
    <source>
        <dbReference type="PROSITE" id="PS50885"/>
    </source>
</evidence>
<dbReference type="GO" id="GO:0005524">
    <property type="term" value="F:ATP binding"/>
    <property type="evidence" value="ECO:0007669"/>
    <property type="project" value="UniProtKB-KW"/>
</dbReference>
<dbReference type="NCBIfam" id="NF040691">
    <property type="entry name" value="MtrAB_MtrB"/>
    <property type="match status" value="1"/>
</dbReference>
<dbReference type="FunFam" id="3.30.565.10:FF:000013">
    <property type="entry name" value="Two-component sensor histidine kinase"/>
    <property type="match status" value="1"/>
</dbReference>
<comment type="subcellular location">
    <subcellularLocation>
        <location evidence="2">Cell membrane</location>
        <topology evidence="2">Multi-pass membrane protein</topology>
    </subcellularLocation>
</comment>
<dbReference type="SMART" id="SM00388">
    <property type="entry name" value="HisKA"/>
    <property type="match status" value="1"/>
</dbReference>
<dbReference type="SUPFAM" id="SSF47384">
    <property type="entry name" value="Homodimeric domain of signal transducing histidine kinase"/>
    <property type="match status" value="1"/>
</dbReference>
<evidence type="ECO:0000256" key="15">
    <source>
        <dbReference type="SAM" id="Phobius"/>
    </source>
</evidence>